<dbReference type="PANTHER" id="PTHR15691:SF6">
    <property type="entry name" value="WASH COMPLEX SUBUNIT 5"/>
    <property type="match status" value="1"/>
</dbReference>
<comment type="caution">
    <text evidence="2">The sequence shown here is derived from an EMBL/GenBank/DDBJ whole genome shotgun (WGS) entry which is preliminary data.</text>
</comment>
<dbReference type="Pfam" id="PF10266">
    <property type="entry name" value="Strumpellin"/>
    <property type="match status" value="2"/>
</dbReference>
<comment type="similarity">
    <text evidence="1">Belongs to the strumpellin family.</text>
</comment>
<keyword evidence="3" id="KW-1185">Reference proteome</keyword>
<dbReference type="PANTHER" id="PTHR15691">
    <property type="entry name" value="WASH COMPLEX SUBUNIT 5"/>
    <property type="match status" value="1"/>
</dbReference>
<name>A0ABD3IEQ3_9MARC</name>
<dbReference type="Proteomes" id="UP001633002">
    <property type="component" value="Unassembled WGS sequence"/>
</dbReference>
<evidence type="ECO:0008006" key="4">
    <source>
        <dbReference type="Google" id="ProtNLM"/>
    </source>
</evidence>
<sequence length="1217" mass="136497">MTKKTDTDFIQKPVGAIVLRFVSRAQALIAELLRLSDHVPPVFHPSPDSRFAAVIFDLRYLKSPELIEERLEASPDLLALDEEFRETYQQFLERTFFLFDGIVKYHNDVIHYLEDLQEGVYIESTIESVLVDEEGRQLLVEAVTLHGVILMLLEHRFSGTLREQLVIGYYRSRGSSDIPNFDAVCTLCRSSPPPPTSAIASVTQLLQGAPPPVPSSMLMLSRPEELLANFTFPKHVIQTMIGQLLNDDLYHQVRHYPNPEHRSTALSAQASCLYILLLYAPHMLQNDHLAMRGIVDKFFRECWVISVFMGFTVDLSQSWDRFKAAKNALSAFLTPAAASELAVRHVSKVNHLLSELGALLSEGVLTQDYVLSNMPSLLSCLRKCNVTLRWLLLHRKTASKKLRDAVVGNAAAQSSDDDALLSLLLDTAKLEFEVKRIYGDLLEGKQARWEHCRTHAVDCIEELAEFFSGSKSLSKKVADENLQRWFQQMAVEVNSLDYSETISAGRKIQQIIAALEEVEQFHQIEASLQTKQHLFETRAQLHEMVRTLNLQETTLATVSVVSDAAYAWGLVNGFTERIHARIRGEPFTVLKLQCLFLKLRSILDIPLLRISQCNSSDLLSVTEYYSSQLVIYVRAVLEIIPVSLFAILNDVIAAQTKRLRDLPGRLEKEHLRDYAQLDERFTLAKATHQVAVFTQGLLAMKLTFMGAIELDPRQLLEDGIRKQLVQQLAFALHSILVFPTGTSEELEEKLHELISTLLSQRRSMEYFQVSCPSLFLWVEDMFYVNVFIRRIISRAQSLISSGVQDYVHVHGLQLWQQEFTRIIDFSVEQECNVFLKRKIKGWESAIQNTAVPIPSFEGAEKGVARTPNFMGQLVKKLLSLTHPARSMYLAPMSGWFDADGHELVGLHTFSLLQSSLGPAGMAGIDRILSFNAASSLQSALKVLSQQMDEGFVAKLRQLENSLSPPSAIPDAGVAVYNEMVAKVGNNQVWASWMEKLAQIGQFQMLRNLIASHLRAASKVDAGLVSLGLEALNTAVLADISNTSKITDSPVYQGSLHGEGMSKLLTELRKQLQMCGLYSANCAIFITSPPPEFLSLLLFLVTMSRLPRYIVDRHLGTLTSKTKKSALDCCPLVVGFGTLLQQFHPSHMTLYVQYIGQYIQTHIEHSSLTTSSDKKTVELPAEVPTAAAWLLSLFKYVSIPQNLLDLCLPAPILDGIET</sequence>
<accession>A0ABD3IEQ3</accession>
<evidence type="ECO:0000256" key="1">
    <source>
        <dbReference type="ARBA" id="ARBA00006224"/>
    </source>
</evidence>
<gene>
    <name evidence="2" type="ORF">R1sor_020190</name>
</gene>
<dbReference type="AlphaFoldDB" id="A0ABD3IEQ3"/>
<evidence type="ECO:0000313" key="3">
    <source>
        <dbReference type="Proteomes" id="UP001633002"/>
    </source>
</evidence>
<dbReference type="EMBL" id="JBJQOH010000001">
    <property type="protein sequence ID" value="KAL3702168.1"/>
    <property type="molecule type" value="Genomic_DNA"/>
</dbReference>
<protein>
    <recommendedName>
        <fullName evidence="4">Strumpellin</fullName>
    </recommendedName>
</protein>
<proteinExistence type="inferred from homology"/>
<dbReference type="InterPro" id="IPR019393">
    <property type="entry name" value="WASH_strumpellin"/>
</dbReference>
<evidence type="ECO:0000313" key="2">
    <source>
        <dbReference type="EMBL" id="KAL3702168.1"/>
    </source>
</evidence>
<reference evidence="2 3" key="1">
    <citation type="submission" date="2024-09" db="EMBL/GenBank/DDBJ databases">
        <title>Chromosome-scale assembly of Riccia sorocarpa.</title>
        <authorList>
            <person name="Paukszto L."/>
        </authorList>
    </citation>
    <scope>NUCLEOTIDE SEQUENCE [LARGE SCALE GENOMIC DNA]</scope>
    <source>
        <strain evidence="2">LP-2024</strain>
        <tissue evidence="2">Aerial parts of the thallus</tissue>
    </source>
</reference>
<organism evidence="2 3">
    <name type="scientific">Riccia sorocarpa</name>
    <dbReference type="NCBI Taxonomy" id="122646"/>
    <lineage>
        <taxon>Eukaryota</taxon>
        <taxon>Viridiplantae</taxon>
        <taxon>Streptophyta</taxon>
        <taxon>Embryophyta</taxon>
        <taxon>Marchantiophyta</taxon>
        <taxon>Marchantiopsida</taxon>
        <taxon>Marchantiidae</taxon>
        <taxon>Marchantiales</taxon>
        <taxon>Ricciaceae</taxon>
        <taxon>Riccia</taxon>
    </lineage>
</organism>